<protein>
    <submittedName>
        <fullName evidence="8">Lipopolysaccharide biosynthesis protein</fullName>
    </submittedName>
</protein>
<dbReference type="AlphaFoldDB" id="A0A2U8P058"/>
<evidence type="ECO:0000256" key="1">
    <source>
        <dbReference type="ARBA" id="ARBA00004651"/>
    </source>
</evidence>
<feature type="transmembrane region" description="Helical" evidence="7">
    <location>
        <begin position="12"/>
        <end position="37"/>
    </location>
</feature>
<evidence type="ECO:0000256" key="5">
    <source>
        <dbReference type="ARBA" id="ARBA00022989"/>
    </source>
</evidence>
<name>A0A2U8P058_9BRAD</name>
<accession>A0A2U8P058</accession>
<dbReference type="Pfam" id="PF13440">
    <property type="entry name" value="Polysacc_synt_3"/>
    <property type="match status" value="1"/>
</dbReference>
<reference evidence="8 9" key="2">
    <citation type="journal article" date="2017" name="Syst. Appl. Microbiol.">
        <title>Soybeans inoculated with root zone soils of Canadian native legumes harbour diverse and novel Bradyrhizobium spp. that possess agricultural potential.</title>
        <authorList>
            <person name="Bromfield E.S.P."/>
            <person name="Cloutier S."/>
            <person name="Tambong J.T."/>
            <person name="Tran Thi T.V."/>
        </authorList>
    </citation>
    <scope>NUCLEOTIDE SEQUENCE [LARGE SCALE GENOMIC DNA]</scope>
    <source>
        <strain evidence="8 9">OO99</strain>
    </source>
</reference>
<feature type="transmembrane region" description="Helical" evidence="7">
    <location>
        <begin position="288"/>
        <end position="309"/>
    </location>
</feature>
<dbReference type="KEGG" id="bot:CIT37_01140"/>
<feature type="transmembrane region" description="Helical" evidence="7">
    <location>
        <begin position="418"/>
        <end position="440"/>
    </location>
</feature>
<keyword evidence="4 7" id="KW-0812">Transmembrane</keyword>
<feature type="transmembrane region" description="Helical" evidence="7">
    <location>
        <begin position="446"/>
        <end position="466"/>
    </location>
</feature>
<sequence>MSAPALSLARTAIGSIWWSIVENGSLTAVSFVTLIIFAKLLEPNDFGSYAVAVSVIEVAGIFTNMLFHDALVREPKASDSHFNAAFTVSLLVSIVVFVILLTIFPLLATLVGDSRIGDIGRVLGVGLLIEAPTSILNARLRKEFGFRLLAIRTLIGRTAGAAIGILVALQGFGIWSLVIQSLSMTILGCATLVVLSAWRPRMTRELRPLADVLNYSVGAVTSLATNFATKRAFIFFAGVFLGVETVGFLNIAFRLVDTVWAISATAISQVMLPLMARLQDERERLLNSYKIVLGIGCSLIYPLFVGIGCEARELISVIFGNKWLPAAEPALWLSLLVFVQAPRLFMTSLLSAIGEIKGIRSANLIALAFMAVAIAVTRLADTNYALSVWSSCECLALAMLIMLVYRKCGLSPHEHLRIVIPPAIASCLMAVAISLTRHLLPDTQAGLNILLLSVVGFLAYAGLSLLHAKDSLMLAVGLWRTHKYRPPTTDS</sequence>
<dbReference type="PANTHER" id="PTHR30250:SF10">
    <property type="entry name" value="LIPOPOLYSACCHARIDE BIOSYNTHESIS PROTEIN WZXC"/>
    <property type="match status" value="1"/>
</dbReference>
<dbReference type="GeneID" id="92969295"/>
<dbReference type="CDD" id="cd13127">
    <property type="entry name" value="MATE_tuaB_like"/>
    <property type="match status" value="1"/>
</dbReference>
<feature type="transmembrane region" description="Helical" evidence="7">
    <location>
        <begin position="362"/>
        <end position="380"/>
    </location>
</feature>
<feature type="transmembrane region" description="Helical" evidence="7">
    <location>
        <begin position="386"/>
        <end position="406"/>
    </location>
</feature>
<feature type="transmembrane region" description="Helical" evidence="7">
    <location>
        <begin position="49"/>
        <end position="72"/>
    </location>
</feature>
<dbReference type="InterPro" id="IPR050833">
    <property type="entry name" value="Poly_Biosynth_Transport"/>
</dbReference>
<feature type="transmembrane region" description="Helical" evidence="7">
    <location>
        <begin position="174"/>
        <end position="198"/>
    </location>
</feature>
<dbReference type="PANTHER" id="PTHR30250">
    <property type="entry name" value="PST FAMILY PREDICTED COLANIC ACID TRANSPORTER"/>
    <property type="match status" value="1"/>
</dbReference>
<gene>
    <name evidence="8" type="ORF">CIT37_01140</name>
</gene>
<feature type="transmembrane region" description="Helical" evidence="7">
    <location>
        <begin position="84"/>
        <end position="107"/>
    </location>
</feature>
<keyword evidence="5 7" id="KW-1133">Transmembrane helix</keyword>
<evidence type="ECO:0000256" key="4">
    <source>
        <dbReference type="ARBA" id="ARBA00022692"/>
    </source>
</evidence>
<dbReference type="RefSeq" id="WP_095424365.1">
    <property type="nucleotide sequence ID" value="NZ_CP029425.2"/>
</dbReference>
<dbReference type="GO" id="GO:0005886">
    <property type="term" value="C:plasma membrane"/>
    <property type="evidence" value="ECO:0007669"/>
    <property type="project" value="UniProtKB-SubCell"/>
</dbReference>
<feature type="transmembrane region" description="Helical" evidence="7">
    <location>
        <begin position="259"/>
        <end position="276"/>
    </location>
</feature>
<feature type="transmembrane region" description="Helical" evidence="7">
    <location>
        <begin position="149"/>
        <end position="168"/>
    </location>
</feature>
<dbReference type="EMBL" id="CP029425">
    <property type="protein sequence ID" value="AWL91060.1"/>
    <property type="molecule type" value="Genomic_DNA"/>
</dbReference>
<proteinExistence type="inferred from homology"/>
<keyword evidence="6 7" id="KW-0472">Membrane</keyword>
<evidence type="ECO:0000256" key="6">
    <source>
        <dbReference type="ARBA" id="ARBA00023136"/>
    </source>
</evidence>
<reference evidence="8 9" key="1">
    <citation type="journal article" date="2014" name="Int. J. Syst. Evol. Microbiol.">
        <title>Bradyrhizobium ottawaense sp. nov., a symbiotic nitrogen fixing bacterium from root nodules of soybeans in Canada.</title>
        <authorList>
            <person name="Yu X."/>
            <person name="Cloutier S."/>
            <person name="Tambong J.T."/>
            <person name="Bromfield E.S."/>
        </authorList>
    </citation>
    <scope>NUCLEOTIDE SEQUENCE [LARGE SCALE GENOMIC DNA]</scope>
    <source>
        <strain evidence="8 9">OO99</strain>
    </source>
</reference>
<keyword evidence="3" id="KW-1003">Cell membrane</keyword>
<evidence type="ECO:0000256" key="2">
    <source>
        <dbReference type="ARBA" id="ARBA00007430"/>
    </source>
</evidence>
<dbReference type="Proteomes" id="UP000215703">
    <property type="component" value="Chromosome"/>
</dbReference>
<comment type="similarity">
    <text evidence="2">Belongs to the polysaccharide synthase family.</text>
</comment>
<evidence type="ECO:0000313" key="8">
    <source>
        <dbReference type="EMBL" id="AWL91060.1"/>
    </source>
</evidence>
<feature type="transmembrane region" description="Helical" evidence="7">
    <location>
        <begin position="329"/>
        <end position="350"/>
    </location>
</feature>
<evidence type="ECO:0000313" key="9">
    <source>
        <dbReference type="Proteomes" id="UP000215703"/>
    </source>
</evidence>
<feature type="transmembrane region" description="Helical" evidence="7">
    <location>
        <begin position="232"/>
        <end position="253"/>
    </location>
</feature>
<comment type="subcellular location">
    <subcellularLocation>
        <location evidence="1">Cell membrane</location>
        <topology evidence="1">Multi-pass membrane protein</topology>
    </subcellularLocation>
</comment>
<organism evidence="8 9">
    <name type="scientific">Bradyrhizobium ottawaense</name>
    <dbReference type="NCBI Taxonomy" id="931866"/>
    <lineage>
        <taxon>Bacteria</taxon>
        <taxon>Pseudomonadati</taxon>
        <taxon>Pseudomonadota</taxon>
        <taxon>Alphaproteobacteria</taxon>
        <taxon>Hyphomicrobiales</taxon>
        <taxon>Nitrobacteraceae</taxon>
        <taxon>Bradyrhizobium</taxon>
    </lineage>
</organism>
<evidence type="ECO:0000256" key="7">
    <source>
        <dbReference type="SAM" id="Phobius"/>
    </source>
</evidence>
<evidence type="ECO:0000256" key="3">
    <source>
        <dbReference type="ARBA" id="ARBA00022475"/>
    </source>
</evidence>